<evidence type="ECO:0000256" key="5">
    <source>
        <dbReference type="ARBA" id="ARBA00022692"/>
    </source>
</evidence>
<evidence type="ECO:0000256" key="1">
    <source>
        <dbReference type="ARBA" id="ARBA00004429"/>
    </source>
</evidence>
<comment type="subcellular location">
    <subcellularLocation>
        <location evidence="1">Cell inner membrane</location>
        <topology evidence="1">Multi-pass membrane protein</topology>
    </subcellularLocation>
</comment>
<comment type="similarity">
    <text evidence="8">Belongs to the TsuA/YedE (TC 9.B.102) family.</text>
</comment>
<accession>A0A1M5X3U5</accession>
<dbReference type="AlphaFoldDB" id="A0A1M5X3U5"/>
<evidence type="ECO:0000313" key="11">
    <source>
        <dbReference type="Proteomes" id="UP000184268"/>
    </source>
</evidence>
<evidence type="ECO:0000256" key="8">
    <source>
        <dbReference type="ARBA" id="ARBA00035655"/>
    </source>
</evidence>
<dbReference type="OrthoDB" id="9814020at2"/>
<name>A0A1M5X3U5_9GAMM</name>
<reference evidence="10 11" key="1">
    <citation type="submission" date="2016-11" db="EMBL/GenBank/DDBJ databases">
        <authorList>
            <person name="Jaros S."/>
            <person name="Januszkiewicz K."/>
            <person name="Wedrychowicz H."/>
        </authorList>
    </citation>
    <scope>NUCLEOTIDE SEQUENCE [LARGE SCALE GENOMIC DNA]</scope>
    <source>
        <strain evidence="10 11">DSM 16917</strain>
    </source>
</reference>
<evidence type="ECO:0000256" key="9">
    <source>
        <dbReference type="SAM" id="Phobius"/>
    </source>
</evidence>
<protein>
    <recommendedName>
        <fullName evidence="12">Sulphur transport domain-containing protein</fullName>
    </recommendedName>
</protein>
<dbReference type="Proteomes" id="UP000184268">
    <property type="component" value="Unassembled WGS sequence"/>
</dbReference>
<evidence type="ECO:0000313" key="10">
    <source>
        <dbReference type="EMBL" id="SHH94272.1"/>
    </source>
</evidence>
<evidence type="ECO:0000256" key="3">
    <source>
        <dbReference type="ARBA" id="ARBA00022475"/>
    </source>
</evidence>
<organism evidence="10 11">
    <name type="scientific">Ferrimonas marina</name>
    <dbReference type="NCBI Taxonomy" id="299255"/>
    <lineage>
        <taxon>Bacteria</taxon>
        <taxon>Pseudomonadati</taxon>
        <taxon>Pseudomonadota</taxon>
        <taxon>Gammaproteobacteria</taxon>
        <taxon>Alteromonadales</taxon>
        <taxon>Ferrimonadaceae</taxon>
        <taxon>Ferrimonas</taxon>
    </lineage>
</organism>
<gene>
    <name evidence="10" type="ORF">SAMN02745129_3188</name>
</gene>
<keyword evidence="11" id="KW-1185">Reference proteome</keyword>
<dbReference type="RefSeq" id="WP_067661086.1">
    <property type="nucleotide sequence ID" value="NZ_FQXG01000005.1"/>
</dbReference>
<dbReference type="PANTHER" id="PTHR30574">
    <property type="entry name" value="INNER MEMBRANE PROTEIN YEDE"/>
    <property type="match status" value="1"/>
</dbReference>
<evidence type="ECO:0000256" key="4">
    <source>
        <dbReference type="ARBA" id="ARBA00022519"/>
    </source>
</evidence>
<keyword evidence="2" id="KW-0813">Transport</keyword>
<feature type="transmembrane region" description="Helical" evidence="9">
    <location>
        <begin position="79"/>
        <end position="102"/>
    </location>
</feature>
<keyword evidence="3" id="KW-1003">Cell membrane</keyword>
<evidence type="ECO:0000256" key="6">
    <source>
        <dbReference type="ARBA" id="ARBA00022989"/>
    </source>
</evidence>
<dbReference type="STRING" id="299255.SAMN02745129_3188"/>
<keyword evidence="5 9" id="KW-0812">Transmembrane</keyword>
<dbReference type="PANTHER" id="PTHR30574:SF1">
    <property type="entry name" value="SULPHUR TRANSPORT DOMAIN-CONTAINING PROTEIN"/>
    <property type="match status" value="1"/>
</dbReference>
<evidence type="ECO:0000256" key="2">
    <source>
        <dbReference type="ARBA" id="ARBA00022448"/>
    </source>
</evidence>
<keyword evidence="4" id="KW-0997">Cell inner membrane</keyword>
<dbReference type="InterPro" id="IPR007272">
    <property type="entry name" value="Sulf_transp_TsuA/YedE"/>
</dbReference>
<evidence type="ECO:0000256" key="7">
    <source>
        <dbReference type="ARBA" id="ARBA00023136"/>
    </source>
</evidence>
<proteinExistence type="inferred from homology"/>
<evidence type="ECO:0008006" key="12">
    <source>
        <dbReference type="Google" id="ProtNLM"/>
    </source>
</evidence>
<keyword evidence="7 9" id="KW-0472">Membrane</keyword>
<sequence length="131" mass="12823">MSLLMPLLGGAMIGLSALLMLALGGRIAGISGILTGALKPVSGDGWRFAFLLGLLASGVAMGLLGAVSADLDSLSLPRVVVAGLLVGIGTYLGSGCTSGHGICGLGRLSLRSAAATGVFMTTGVLAAVFLH</sequence>
<dbReference type="EMBL" id="FQXG01000005">
    <property type="protein sequence ID" value="SHH94272.1"/>
    <property type="molecule type" value="Genomic_DNA"/>
</dbReference>
<keyword evidence="6 9" id="KW-1133">Transmembrane helix</keyword>
<feature type="transmembrane region" description="Helical" evidence="9">
    <location>
        <begin position="48"/>
        <end position="67"/>
    </location>
</feature>
<dbReference type="GO" id="GO:0005886">
    <property type="term" value="C:plasma membrane"/>
    <property type="evidence" value="ECO:0007669"/>
    <property type="project" value="UniProtKB-SubCell"/>
</dbReference>
<feature type="transmembrane region" description="Helical" evidence="9">
    <location>
        <begin position="108"/>
        <end position="130"/>
    </location>
</feature>